<evidence type="ECO:0000256" key="2">
    <source>
        <dbReference type="ARBA" id="ARBA00022857"/>
    </source>
</evidence>
<dbReference type="SUPFAM" id="SSF51735">
    <property type="entry name" value="NAD(P)-binding Rossmann-fold domains"/>
    <property type="match status" value="1"/>
</dbReference>
<dbReference type="GO" id="GO:0016614">
    <property type="term" value="F:oxidoreductase activity, acting on CH-OH group of donors"/>
    <property type="evidence" value="ECO:0007669"/>
    <property type="project" value="UniProtKB-ARBA"/>
</dbReference>
<dbReference type="AlphaFoldDB" id="A0A8H7NXX5"/>
<reference evidence="4" key="1">
    <citation type="submission" date="2020-11" db="EMBL/GenBank/DDBJ databases">
        <authorList>
            <person name="Koelle M."/>
            <person name="Horta M.A.C."/>
            <person name="Nowrousian M."/>
            <person name="Ohm R.A."/>
            <person name="Benz P."/>
            <person name="Pilgard A."/>
        </authorList>
    </citation>
    <scope>NUCLEOTIDE SEQUENCE</scope>
    <source>
        <strain evidence="4">FPRL280</strain>
    </source>
</reference>
<dbReference type="PRINTS" id="PR00081">
    <property type="entry name" value="GDHRDH"/>
</dbReference>
<dbReference type="PROSITE" id="PS00061">
    <property type="entry name" value="ADH_SHORT"/>
    <property type="match status" value="1"/>
</dbReference>
<comment type="similarity">
    <text evidence="1">Belongs to the short-chain dehydrogenases/reductases (SDR) family.</text>
</comment>
<keyword evidence="3" id="KW-0560">Oxidoreductase</keyword>
<comment type="caution">
    <text evidence="4">The sequence shown here is derived from an EMBL/GenBank/DDBJ whole genome shotgun (WGS) entry which is preliminary data.</text>
</comment>
<reference evidence="4" key="2">
    <citation type="journal article" name="Front. Microbiol.">
        <title>Degradative Capacity of Two Strains of Rhodonia placenta: From Phenotype to Genotype.</title>
        <authorList>
            <person name="Kolle M."/>
            <person name="Horta M.A.C."/>
            <person name="Nowrousian M."/>
            <person name="Ohm R.A."/>
            <person name="Benz J.P."/>
            <person name="Pilgard A."/>
        </authorList>
    </citation>
    <scope>NUCLEOTIDE SEQUENCE</scope>
    <source>
        <strain evidence="4">FPRL280</strain>
    </source>
</reference>
<evidence type="ECO:0000313" key="4">
    <source>
        <dbReference type="EMBL" id="KAF9809195.1"/>
    </source>
</evidence>
<dbReference type="InterPro" id="IPR002347">
    <property type="entry name" value="SDR_fam"/>
</dbReference>
<dbReference type="InterPro" id="IPR020904">
    <property type="entry name" value="Sc_DH/Rdtase_CS"/>
</dbReference>
<dbReference type="Pfam" id="PF13561">
    <property type="entry name" value="adh_short_C2"/>
    <property type="match status" value="1"/>
</dbReference>
<proteinExistence type="inferred from homology"/>
<protein>
    <submittedName>
        <fullName evidence="4">Uncharacterized protein</fullName>
    </submittedName>
</protein>
<dbReference type="EMBL" id="JADOXO010000214">
    <property type="protein sequence ID" value="KAF9809195.1"/>
    <property type="molecule type" value="Genomic_DNA"/>
</dbReference>
<dbReference type="InterPro" id="IPR036291">
    <property type="entry name" value="NAD(P)-bd_dom_sf"/>
</dbReference>
<dbReference type="PANTHER" id="PTHR48107">
    <property type="entry name" value="NADPH-DEPENDENT ALDEHYDE REDUCTASE-LIKE PROTEIN, CHLOROPLASTIC-RELATED"/>
    <property type="match status" value="1"/>
</dbReference>
<dbReference type="PANTHER" id="PTHR48107:SF7">
    <property type="entry name" value="RE15974P"/>
    <property type="match status" value="1"/>
</dbReference>
<gene>
    <name evidence="4" type="ORF">IEO21_07495</name>
</gene>
<dbReference type="Gene3D" id="3.40.50.720">
    <property type="entry name" value="NAD(P)-binding Rossmann-like Domain"/>
    <property type="match status" value="1"/>
</dbReference>
<name>A0A8H7NXX5_9APHY</name>
<sequence length="263" mass="27206">MALPLTGKVAVVTGSSRGIGAAIARKLAADGANVLVNYASDAASAASVVDSINSASASGSGRAIAVQADVGSTEGSKRLLEETIRAFGRLDILVLNAATMGYGTLADITEDAYEKHFNLNVKAPLFAIKAAAPLMTEGGRVILFSTSLTRNSMVPANYLLYVSTKGAVDQMTRVLAKDLGARGITVNTISPGPIDTDMFRAGKSEDLVQFFANGHPQKRIGVPDEVSPIVAFLASPQASWVNGQNIMVNGVSVSGLLPLVSLT</sequence>
<dbReference type="FunFam" id="3.40.50.720:FF:000084">
    <property type="entry name" value="Short-chain dehydrogenase reductase"/>
    <property type="match status" value="1"/>
</dbReference>
<evidence type="ECO:0000313" key="5">
    <source>
        <dbReference type="Proteomes" id="UP000639403"/>
    </source>
</evidence>
<accession>A0A8H7NXX5</accession>
<organism evidence="4 5">
    <name type="scientific">Rhodonia placenta</name>
    <dbReference type="NCBI Taxonomy" id="104341"/>
    <lineage>
        <taxon>Eukaryota</taxon>
        <taxon>Fungi</taxon>
        <taxon>Dikarya</taxon>
        <taxon>Basidiomycota</taxon>
        <taxon>Agaricomycotina</taxon>
        <taxon>Agaricomycetes</taxon>
        <taxon>Polyporales</taxon>
        <taxon>Adustoporiaceae</taxon>
        <taxon>Rhodonia</taxon>
    </lineage>
</organism>
<dbReference type="Proteomes" id="UP000639403">
    <property type="component" value="Unassembled WGS sequence"/>
</dbReference>
<evidence type="ECO:0000256" key="1">
    <source>
        <dbReference type="ARBA" id="ARBA00006484"/>
    </source>
</evidence>
<keyword evidence="2" id="KW-0521">NADP</keyword>
<evidence type="ECO:0000256" key="3">
    <source>
        <dbReference type="ARBA" id="ARBA00023002"/>
    </source>
</evidence>